<evidence type="ECO:0000256" key="1">
    <source>
        <dbReference type="ARBA" id="ARBA00005820"/>
    </source>
</evidence>
<keyword evidence="9" id="KW-1185">Reference proteome</keyword>
<sequence length="380" mass="43014">MLRAMIVEDELPTLELMERLIGRHPAFEVAGAFANPLEALDRFGELKPDVAFLDVEMPKMGGLALADKLMELDDGLQVVFTTAYPGYAVDAFRVNAADYLVKPVLLEDLERVVPRVVRNRSLHAALRQPAEAGEPPVRCLGTFETRTAEGSLVNWPTRKTEELFGYLLAHPNRLTGKWQLADLLWPDVEESRSLHNLHNTIYRLKKTLKDAGLKAELTHTNEGYLFAMPPSDSDLGRLRVCLSGVSKLDGTNVSEAEERFRSVKGALFGGKDYAWCAGASAEVSSLYRTLARMLTDWHRERGDAASAKELLRAYLEQAPLDEEMHKELLRLYAEDGETGLFRRQYESYERILEDELGIEPPEEIRQLAQRMKRERERDGE</sequence>
<dbReference type="GO" id="GO:0000160">
    <property type="term" value="P:phosphorelay signal transduction system"/>
    <property type="evidence" value="ECO:0007669"/>
    <property type="project" value="UniProtKB-KW"/>
</dbReference>
<dbReference type="SUPFAM" id="SSF46894">
    <property type="entry name" value="C-terminal effector domain of the bipartite response regulators"/>
    <property type="match status" value="1"/>
</dbReference>
<dbReference type="Gene3D" id="3.40.50.2300">
    <property type="match status" value="1"/>
</dbReference>
<dbReference type="AlphaFoldDB" id="A0A841SU06"/>
<dbReference type="InterPro" id="IPR011006">
    <property type="entry name" value="CheY-like_superfamily"/>
</dbReference>
<dbReference type="Pfam" id="PF00072">
    <property type="entry name" value="Response_reg"/>
    <property type="match status" value="1"/>
</dbReference>
<evidence type="ECO:0000256" key="3">
    <source>
        <dbReference type="ARBA" id="ARBA00023015"/>
    </source>
</evidence>
<evidence type="ECO:0000256" key="5">
    <source>
        <dbReference type="ARBA" id="ARBA00023163"/>
    </source>
</evidence>
<comment type="similarity">
    <text evidence="1">Belongs to the AfsR/DnrI/RedD regulatory family.</text>
</comment>
<keyword evidence="5" id="KW-0804">Transcription</keyword>
<dbReference type="InterPro" id="IPR011990">
    <property type="entry name" value="TPR-like_helical_dom_sf"/>
</dbReference>
<dbReference type="InterPro" id="IPR036388">
    <property type="entry name" value="WH-like_DNA-bd_sf"/>
</dbReference>
<dbReference type="Pfam" id="PF03704">
    <property type="entry name" value="BTAD"/>
    <property type="match status" value="1"/>
</dbReference>
<dbReference type="InterPro" id="IPR051677">
    <property type="entry name" value="AfsR-DnrI-RedD_regulator"/>
</dbReference>
<gene>
    <name evidence="8" type="ORF">H7B67_16915</name>
</gene>
<dbReference type="PANTHER" id="PTHR35807">
    <property type="entry name" value="TRANSCRIPTIONAL REGULATOR REDD-RELATED"/>
    <property type="match status" value="1"/>
</dbReference>
<evidence type="ECO:0000313" key="9">
    <source>
        <dbReference type="Proteomes" id="UP000535838"/>
    </source>
</evidence>
<dbReference type="SMART" id="SM01043">
    <property type="entry name" value="BTAD"/>
    <property type="match status" value="1"/>
</dbReference>
<keyword evidence="3" id="KW-0805">Transcription regulation</keyword>
<evidence type="ECO:0000256" key="2">
    <source>
        <dbReference type="ARBA" id="ARBA00023012"/>
    </source>
</evidence>
<dbReference type="PROSITE" id="PS50110">
    <property type="entry name" value="RESPONSE_REGULATORY"/>
    <property type="match status" value="1"/>
</dbReference>
<keyword evidence="4" id="KW-0238">DNA-binding</keyword>
<dbReference type="SMART" id="SM00448">
    <property type="entry name" value="REC"/>
    <property type="match status" value="1"/>
</dbReference>
<dbReference type="RefSeq" id="WP_185121035.1">
    <property type="nucleotide sequence ID" value="NZ_JACJVQ010000014.1"/>
</dbReference>
<organism evidence="8 9">
    <name type="scientific">Cohnella thailandensis</name>
    <dbReference type="NCBI Taxonomy" id="557557"/>
    <lineage>
        <taxon>Bacteria</taxon>
        <taxon>Bacillati</taxon>
        <taxon>Bacillota</taxon>
        <taxon>Bacilli</taxon>
        <taxon>Bacillales</taxon>
        <taxon>Paenibacillaceae</taxon>
        <taxon>Cohnella</taxon>
    </lineage>
</organism>
<keyword evidence="2" id="KW-0902">Two-component regulatory system</keyword>
<keyword evidence="6" id="KW-0597">Phosphoprotein</keyword>
<dbReference type="Gene3D" id="1.25.40.10">
    <property type="entry name" value="Tetratricopeptide repeat domain"/>
    <property type="match status" value="1"/>
</dbReference>
<evidence type="ECO:0000313" key="8">
    <source>
        <dbReference type="EMBL" id="MBB6635803.1"/>
    </source>
</evidence>
<reference evidence="8 9" key="1">
    <citation type="submission" date="2020-08" db="EMBL/GenBank/DDBJ databases">
        <title>Cohnella phylogeny.</title>
        <authorList>
            <person name="Dunlap C."/>
        </authorList>
    </citation>
    <scope>NUCLEOTIDE SEQUENCE [LARGE SCALE GENOMIC DNA]</scope>
    <source>
        <strain evidence="8 9">DSM 25241</strain>
    </source>
</reference>
<dbReference type="Proteomes" id="UP000535838">
    <property type="component" value="Unassembled WGS sequence"/>
</dbReference>
<dbReference type="PANTHER" id="PTHR35807:SF1">
    <property type="entry name" value="TRANSCRIPTIONAL REGULATOR REDD"/>
    <property type="match status" value="1"/>
</dbReference>
<dbReference type="EMBL" id="JACJVQ010000014">
    <property type="protein sequence ID" value="MBB6635803.1"/>
    <property type="molecule type" value="Genomic_DNA"/>
</dbReference>
<proteinExistence type="inferred from homology"/>
<dbReference type="SUPFAM" id="SSF48452">
    <property type="entry name" value="TPR-like"/>
    <property type="match status" value="1"/>
</dbReference>
<evidence type="ECO:0000256" key="6">
    <source>
        <dbReference type="PROSITE-ProRule" id="PRU00169"/>
    </source>
</evidence>
<dbReference type="GO" id="GO:0006355">
    <property type="term" value="P:regulation of DNA-templated transcription"/>
    <property type="evidence" value="ECO:0007669"/>
    <property type="project" value="InterPro"/>
</dbReference>
<feature type="domain" description="Response regulatory" evidence="7">
    <location>
        <begin position="3"/>
        <end position="117"/>
    </location>
</feature>
<dbReference type="InterPro" id="IPR001789">
    <property type="entry name" value="Sig_transdc_resp-reg_receiver"/>
</dbReference>
<feature type="modified residue" description="4-aspartylphosphate" evidence="6">
    <location>
        <position position="54"/>
    </location>
</feature>
<protein>
    <submittedName>
        <fullName evidence="8">Response regulator</fullName>
    </submittedName>
</protein>
<evidence type="ECO:0000259" key="7">
    <source>
        <dbReference type="PROSITE" id="PS50110"/>
    </source>
</evidence>
<dbReference type="InterPro" id="IPR016032">
    <property type="entry name" value="Sig_transdc_resp-reg_C-effctor"/>
</dbReference>
<dbReference type="Gene3D" id="1.10.10.10">
    <property type="entry name" value="Winged helix-like DNA-binding domain superfamily/Winged helix DNA-binding domain"/>
    <property type="match status" value="1"/>
</dbReference>
<dbReference type="InterPro" id="IPR001867">
    <property type="entry name" value="OmpR/PhoB-type_DNA-bd"/>
</dbReference>
<comment type="caution">
    <text evidence="8">The sequence shown here is derived from an EMBL/GenBank/DDBJ whole genome shotgun (WGS) entry which is preliminary data.</text>
</comment>
<name>A0A841SU06_9BACL</name>
<accession>A0A841SU06</accession>
<dbReference type="InterPro" id="IPR005158">
    <property type="entry name" value="BTAD"/>
</dbReference>
<dbReference type="SMART" id="SM00862">
    <property type="entry name" value="Trans_reg_C"/>
    <property type="match status" value="1"/>
</dbReference>
<dbReference type="SUPFAM" id="SSF52172">
    <property type="entry name" value="CheY-like"/>
    <property type="match status" value="1"/>
</dbReference>
<dbReference type="GO" id="GO:0003677">
    <property type="term" value="F:DNA binding"/>
    <property type="evidence" value="ECO:0007669"/>
    <property type="project" value="UniProtKB-KW"/>
</dbReference>
<evidence type="ECO:0000256" key="4">
    <source>
        <dbReference type="ARBA" id="ARBA00023125"/>
    </source>
</evidence>